<dbReference type="AlphaFoldDB" id="A0A9Q3BT82"/>
<keyword evidence="4" id="KW-0812">Transmembrane</keyword>
<dbReference type="GO" id="GO:0035673">
    <property type="term" value="F:oligopeptide transmembrane transporter activity"/>
    <property type="evidence" value="ECO:0007669"/>
    <property type="project" value="InterPro"/>
</dbReference>
<keyword evidence="3" id="KW-0813">Transport</keyword>
<accession>A0A9Q3BT82</accession>
<dbReference type="GO" id="GO:0015031">
    <property type="term" value="P:protein transport"/>
    <property type="evidence" value="ECO:0007669"/>
    <property type="project" value="UniProtKB-KW"/>
</dbReference>
<evidence type="ECO:0000256" key="6">
    <source>
        <dbReference type="ARBA" id="ARBA00022927"/>
    </source>
</evidence>
<keyword evidence="8" id="KW-0472">Membrane</keyword>
<keyword evidence="6" id="KW-0653">Protein transport</keyword>
<evidence type="ECO:0000256" key="1">
    <source>
        <dbReference type="ARBA" id="ARBA00004141"/>
    </source>
</evidence>
<dbReference type="OrthoDB" id="9986677at2759"/>
<evidence type="ECO:0000256" key="5">
    <source>
        <dbReference type="ARBA" id="ARBA00022856"/>
    </source>
</evidence>
<evidence type="ECO:0000313" key="9">
    <source>
        <dbReference type="EMBL" id="MBW0471959.1"/>
    </source>
</evidence>
<evidence type="ECO:0000313" key="10">
    <source>
        <dbReference type="Proteomes" id="UP000765509"/>
    </source>
</evidence>
<evidence type="ECO:0000256" key="8">
    <source>
        <dbReference type="ARBA" id="ARBA00023136"/>
    </source>
</evidence>
<evidence type="ECO:0000256" key="4">
    <source>
        <dbReference type="ARBA" id="ARBA00022692"/>
    </source>
</evidence>
<comment type="similarity">
    <text evidence="2">Belongs to the oligopeptide OPT transporter family.</text>
</comment>
<reference evidence="9" key="1">
    <citation type="submission" date="2021-03" db="EMBL/GenBank/DDBJ databases">
        <title>Draft genome sequence of rust myrtle Austropuccinia psidii MF-1, a brazilian biotype.</title>
        <authorList>
            <person name="Quecine M.C."/>
            <person name="Pachon D.M.R."/>
            <person name="Bonatelli M.L."/>
            <person name="Correr F.H."/>
            <person name="Franceschini L.M."/>
            <person name="Leite T.F."/>
            <person name="Margarido G.R.A."/>
            <person name="Almeida C.A."/>
            <person name="Ferrarezi J.A."/>
            <person name="Labate C.A."/>
        </authorList>
    </citation>
    <scope>NUCLEOTIDE SEQUENCE</scope>
    <source>
        <strain evidence="9">MF-1</strain>
    </source>
</reference>
<evidence type="ECO:0000256" key="2">
    <source>
        <dbReference type="ARBA" id="ARBA00008807"/>
    </source>
</evidence>
<name>A0A9Q3BT82_9BASI</name>
<dbReference type="InterPro" id="IPR004813">
    <property type="entry name" value="OPT"/>
</dbReference>
<proteinExistence type="inferred from homology"/>
<dbReference type="Proteomes" id="UP000765509">
    <property type="component" value="Unassembled WGS sequence"/>
</dbReference>
<comment type="caution">
    <text evidence="9">The sequence shown here is derived from an EMBL/GenBank/DDBJ whole genome shotgun (WGS) entry which is preliminary data.</text>
</comment>
<gene>
    <name evidence="9" type="ORF">O181_011674</name>
</gene>
<dbReference type="EMBL" id="AVOT02002923">
    <property type="protein sequence ID" value="MBW0471959.1"/>
    <property type="molecule type" value="Genomic_DNA"/>
</dbReference>
<dbReference type="PANTHER" id="PTHR22601">
    <property type="entry name" value="ISP4 LIKE PROTEIN"/>
    <property type="match status" value="1"/>
</dbReference>
<organism evidence="9 10">
    <name type="scientific">Austropuccinia psidii MF-1</name>
    <dbReference type="NCBI Taxonomy" id="1389203"/>
    <lineage>
        <taxon>Eukaryota</taxon>
        <taxon>Fungi</taxon>
        <taxon>Dikarya</taxon>
        <taxon>Basidiomycota</taxon>
        <taxon>Pucciniomycotina</taxon>
        <taxon>Pucciniomycetes</taxon>
        <taxon>Pucciniales</taxon>
        <taxon>Sphaerophragmiaceae</taxon>
        <taxon>Austropuccinia</taxon>
    </lineage>
</organism>
<dbReference type="Pfam" id="PF03169">
    <property type="entry name" value="OPT"/>
    <property type="match status" value="1"/>
</dbReference>
<evidence type="ECO:0000256" key="3">
    <source>
        <dbReference type="ARBA" id="ARBA00022448"/>
    </source>
</evidence>
<keyword evidence="5" id="KW-0571">Peptide transport</keyword>
<sequence length="185" mass="20244">MQDGGDVLSSTKRDGQTENVAYSSTIGELSTHSGWSEIKKEESAESCEAKHDALDFPLDDENDLPIITLRSEVLPSVTLFHSLFSNSSVAKDQLRFFKKAFLAMGIYEIFPTYISPAIQAISLFCLTLPKIPTVTNLFGGAEPFEGLGFLSISGDWALVGTHGPFYTPLNAQVSFKYAIKTPKLL</sequence>
<evidence type="ECO:0000256" key="7">
    <source>
        <dbReference type="ARBA" id="ARBA00022989"/>
    </source>
</evidence>
<dbReference type="InterPro" id="IPR004648">
    <property type="entry name" value="Oligpept_transpt"/>
</dbReference>
<dbReference type="GO" id="GO:0016020">
    <property type="term" value="C:membrane"/>
    <property type="evidence" value="ECO:0007669"/>
    <property type="project" value="UniProtKB-SubCell"/>
</dbReference>
<protein>
    <submittedName>
        <fullName evidence="9">Uncharacterized protein</fullName>
    </submittedName>
</protein>
<keyword evidence="10" id="KW-1185">Reference proteome</keyword>
<comment type="subcellular location">
    <subcellularLocation>
        <location evidence="1">Membrane</location>
        <topology evidence="1">Multi-pass membrane protein</topology>
    </subcellularLocation>
</comment>
<keyword evidence="7" id="KW-1133">Transmembrane helix</keyword>